<dbReference type="EMBL" id="HBUF01590220">
    <property type="protein sequence ID" value="CAG6773109.1"/>
    <property type="molecule type" value="Transcribed_RNA"/>
</dbReference>
<evidence type="ECO:0000313" key="1">
    <source>
        <dbReference type="EMBL" id="CAG6773109.1"/>
    </source>
</evidence>
<reference evidence="1" key="1">
    <citation type="submission" date="2021-05" db="EMBL/GenBank/DDBJ databases">
        <authorList>
            <person name="Alioto T."/>
            <person name="Alioto T."/>
            <person name="Gomez Garrido J."/>
        </authorList>
    </citation>
    <scope>NUCLEOTIDE SEQUENCE</scope>
</reference>
<organism evidence="1">
    <name type="scientific">Cacopsylla melanoneura</name>
    <dbReference type="NCBI Taxonomy" id="428564"/>
    <lineage>
        <taxon>Eukaryota</taxon>
        <taxon>Metazoa</taxon>
        <taxon>Ecdysozoa</taxon>
        <taxon>Arthropoda</taxon>
        <taxon>Hexapoda</taxon>
        <taxon>Insecta</taxon>
        <taxon>Pterygota</taxon>
        <taxon>Neoptera</taxon>
        <taxon>Paraneoptera</taxon>
        <taxon>Hemiptera</taxon>
        <taxon>Sternorrhyncha</taxon>
        <taxon>Psylloidea</taxon>
        <taxon>Psyllidae</taxon>
        <taxon>Psyllinae</taxon>
        <taxon>Cacopsylla</taxon>
    </lineage>
</organism>
<name>A0A8D9AXR1_9HEMI</name>
<sequence>MNSFRRALAHCLSRDSNLHPFISCSTNAARCLFSVGVGGVTWSRGTTSVTGSQVPSVSPSFNLNLFVDKFITRTGTTLRSSTLTRVLAAITSALFISGSTTKYL</sequence>
<protein>
    <submittedName>
        <fullName evidence="1">Uncharacterized protein</fullName>
    </submittedName>
</protein>
<proteinExistence type="predicted"/>
<dbReference type="AlphaFoldDB" id="A0A8D9AXR1"/>
<accession>A0A8D9AXR1</accession>